<evidence type="ECO:0000256" key="6">
    <source>
        <dbReference type="PIRSR" id="PIRSR001365-2"/>
    </source>
</evidence>
<evidence type="ECO:0000256" key="1">
    <source>
        <dbReference type="ARBA" id="ARBA00007592"/>
    </source>
</evidence>
<dbReference type="PRINTS" id="PR00146">
    <property type="entry name" value="DHPICSNTHASE"/>
</dbReference>
<dbReference type="PANTHER" id="PTHR12128">
    <property type="entry name" value="DIHYDRODIPICOLINATE SYNTHASE"/>
    <property type="match status" value="1"/>
</dbReference>
<feature type="binding site" evidence="6">
    <location>
        <position position="208"/>
    </location>
    <ligand>
        <name>pyruvate</name>
        <dbReference type="ChEBI" id="CHEBI:15361"/>
    </ligand>
</feature>
<feature type="binding site" evidence="6">
    <location>
        <position position="47"/>
    </location>
    <ligand>
        <name>pyruvate</name>
        <dbReference type="ChEBI" id="CHEBI:15361"/>
    </ligand>
</feature>
<dbReference type="CDD" id="cd00408">
    <property type="entry name" value="DHDPS-like"/>
    <property type="match status" value="1"/>
</dbReference>
<dbReference type="GO" id="GO:0044281">
    <property type="term" value="P:small molecule metabolic process"/>
    <property type="evidence" value="ECO:0007669"/>
    <property type="project" value="UniProtKB-ARBA"/>
</dbReference>
<dbReference type="GO" id="GO:0008840">
    <property type="term" value="F:4-hydroxy-tetrahydrodipicolinate synthase activity"/>
    <property type="evidence" value="ECO:0007669"/>
    <property type="project" value="TreeGrafter"/>
</dbReference>
<gene>
    <name evidence="7" type="ORF">PMPD1_2194</name>
</gene>
<keyword evidence="8" id="KW-1185">Reference proteome</keyword>
<dbReference type="Gene3D" id="3.20.20.70">
    <property type="entry name" value="Aldolase class I"/>
    <property type="match status" value="1"/>
</dbReference>
<dbReference type="PANTHER" id="PTHR12128:SF66">
    <property type="entry name" value="4-HYDROXY-2-OXOGLUTARATE ALDOLASE, MITOCHONDRIAL"/>
    <property type="match status" value="1"/>
</dbReference>
<keyword evidence="3" id="KW-0704">Schiff base</keyword>
<reference evidence="7 8" key="1">
    <citation type="submission" date="2020-06" db="EMBL/GenBank/DDBJ databases">
        <title>Genome sequence of Paramixta manurensis strain PD-1.</title>
        <authorList>
            <person name="Lee C.W."/>
            <person name="Kim J."/>
        </authorList>
    </citation>
    <scope>NUCLEOTIDE SEQUENCE [LARGE SCALE GENOMIC DNA]</scope>
    <source>
        <strain evidence="7 8">PD-1</strain>
    </source>
</reference>
<evidence type="ECO:0000256" key="2">
    <source>
        <dbReference type="ARBA" id="ARBA00023239"/>
    </source>
</evidence>
<dbReference type="InterPro" id="IPR002220">
    <property type="entry name" value="DapA-like"/>
</dbReference>
<feature type="active site" description="Schiff-base intermediate with substrate" evidence="5">
    <location>
        <position position="166"/>
    </location>
</feature>
<comment type="similarity">
    <text evidence="1 4">Belongs to the DapA family.</text>
</comment>
<dbReference type="PROSITE" id="PS00666">
    <property type="entry name" value="DHDPS_2"/>
    <property type="match status" value="1"/>
</dbReference>
<dbReference type="Proteomes" id="UP000505325">
    <property type="component" value="Chromosome"/>
</dbReference>
<dbReference type="EMBL" id="CP054212">
    <property type="protein sequence ID" value="QKJ87139.1"/>
    <property type="molecule type" value="Genomic_DNA"/>
</dbReference>
<accession>A0A6M8UBQ8</accession>
<organism evidence="7 8">
    <name type="scientific">Paramixta manurensis</name>
    <dbReference type="NCBI Taxonomy" id="2740817"/>
    <lineage>
        <taxon>Bacteria</taxon>
        <taxon>Pseudomonadati</taxon>
        <taxon>Pseudomonadota</taxon>
        <taxon>Gammaproteobacteria</taxon>
        <taxon>Enterobacterales</taxon>
        <taxon>Erwiniaceae</taxon>
        <taxon>Paramixta</taxon>
    </lineage>
</organism>
<keyword evidence="2 4" id="KW-0456">Lyase</keyword>
<protein>
    <submittedName>
        <fullName evidence="7">Dihydrodipicolinate synthase</fullName>
    </submittedName>
</protein>
<evidence type="ECO:0000313" key="8">
    <source>
        <dbReference type="Proteomes" id="UP000505325"/>
    </source>
</evidence>
<evidence type="ECO:0000256" key="3">
    <source>
        <dbReference type="ARBA" id="ARBA00023270"/>
    </source>
</evidence>
<dbReference type="RefSeq" id="WP_173634103.1">
    <property type="nucleotide sequence ID" value="NZ_CP054212.1"/>
</dbReference>
<dbReference type="PIRSF" id="PIRSF001365">
    <property type="entry name" value="DHDPS"/>
    <property type="match status" value="1"/>
</dbReference>
<evidence type="ECO:0000256" key="5">
    <source>
        <dbReference type="PIRSR" id="PIRSR001365-1"/>
    </source>
</evidence>
<evidence type="ECO:0000256" key="4">
    <source>
        <dbReference type="PIRNR" id="PIRNR001365"/>
    </source>
</evidence>
<dbReference type="InterPro" id="IPR013785">
    <property type="entry name" value="Aldolase_TIM"/>
</dbReference>
<dbReference type="SMART" id="SM01130">
    <property type="entry name" value="DHDPS"/>
    <property type="match status" value="1"/>
</dbReference>
<feature type="active site" description="Proton donor/acceptor" evidence="5">
    <location>
        <position position="137"/>
    </location>
</feature>
<name>A0A6M8UBQ8_9GAMM</name>
<dbReference type="InterPro" id="IPR020625">
    <property type="entry name" value="Schiff_base-form_aldolases_AS"/>
</dbReference>
<evidence type="ECO:0000313" key="7">
    <source>
        <dbReference type="EMBL" id="QKJ87139.1"/>
    </source>
</evidence>
<dbReference type="SUPFAM" id="SSF51569">
    <property type="entry name" value="Aldolase"/>
    <property type="match status" value="1"/>
</dbReference>
<dbReference type="Pfam" id="PF00701">
    <property type="entry name" value="DHDPS"/>
    <property type="match status" value="1"/>
</dbReference>
<sequence length="300" mass="32636">MKKLTGITTAMVTPFAADGAVDLAAIAQLTDFLVTKGVHCLYPLGTTGEMLRLSEQERKQVAETVIKQNDRRATVYIHVGAMTQRETLALAQHAWHSGADGIGVVTPAFFGATDEELAHYFINVAQSVPEDFPVYLYNIPQCAANNLSAEVAQRVADRCPNVVGIKYSYPDYLTVNHYLTLNQETFSVVVGADRLFLPALAMGCDGVVSGVSCVYPEPFIAVWKAWQDGDIDAARRAQRRANRFCETLRNGSNMAFFKAGLAHRGIAAGSMRAPQRDLSPEAAADLINQLTILEQEAGLV</sequence>
<proteinExistence type="inferred from homology"/>
<dbReference type="KEGG" id="pmak:PMPD1_2194"/>
<dbReference type="AlphaFoldDB" id="A0A6M8UBQ8"/>